<evidence type="ECO:0000256" key="1">
    <source>
        <dbReference type="SAM" id="SignalP"/>
    </source>
</evidence>
<evidence type="ECO:0000313" key="3">
    <source>
        <dbReference type="Proteomes" id="UP000481360"/>
    </source>
</evidence>
<comment type="caution">
    <text evidence="2">The sequence shown here is derived from an EMBL/GenBank/DDBJ whole genome shotgun (WGS) entry which is preliminary data.</text>
</comment>
<dbReference type="EMBL" id="JAAMPJ010000020">
    <property type="protein sequence ID" value="NGY66214.1"/>
    <property type="molecule type" value="Genomic_DNA"/>
</dbReference>
<keyword evidence="1" id="KW-0732">Signal</keyword>
<dbReference type="Proteomes" id="UP000481360">
    <property type="component" value="Unassembled WGS sequence"/>
</dbReference>
<organism evidence="2 3">
    <name type="scientific">Lentzea alba</name>
    <dbReference type="NCBI Taxonomy" id="2714351"/>
    <lineage>
        <taxon>Bacteria</taxon>
        <taxon>Bacillati</taxon>
        <taxon>Actinomycetota</taxon>
        <taxon>Actinomycetes</taxon>
        <taxon>Pseudonocardiales</taxon>
        <taxon>Pseudonocardiaceae</taxon>
        <taxon>Lentzea</taxon>
    </lineage>
</organism>
<gene>
    <name evidence="2" type="ORF">G7043_45740</name>
</gene>
<dbReference type="AlphaFoldDB" id="A0A7C9VW53"/>
<dbReference type="RefSeq" id="WP_166055717.1">
    <property type="nucleotide sequence ID" value="NZ_JAAMPJ010000020.1"/>
</dbReference>
<feature type="chain" id="PRO_5028819814" evidence="1">
    <location>
        <begin position="30"/>
        <end position="143"/>
    </location>
</feature>
<evidence type="ECO:0000313" key="2">
    <source>
        <dbReference type="EMBL" id="NGY66214.1"/>
    </source>
</evidence>
<keyword evidence="3" id="KW-1185">Reference proteome</keyword>
<reference evidence="2 3" key="1">
    <citation type="submission" date="2020-03" db="EMBL/GenBank/DDBJ databases">
        <title>Isolation and identification of active actinomycetes.</title>
        <authorList>
            <person name="Sun X."/>
        </authorList>
    </citation>
    <scope>NUCLEOTIDE SEQUENCE [LARGE SCALE GENOMIC DNA]</scope>
    <source>
        <strain evidence="2 3">NEAU-D13</strain>
    </source>
</reference>
<feature type="signal peptide" evidence="1">
    <location>
        <begin position="1"/>
        <end position="29"/>
    </location>
</feature>
<name>A0A7C9VW53_9PSEU</name>
<protein>
    <submittedName>
        <fullName evidence="2">Uncharacterized protein</fullName>
    </submittedName>
</protein>
<proteinExistence type="predicted"/>
<sequence length="143" mass="14433">MNKSFGGKTLAVVAVAGGALLASVSPVMAQVSTQSPSNLALQVESPAKTETLGAVLKVKVTYACPAGYSGGLNLQVTEAVAGGRIAWGSADVNVDCTGESKSVTVTLAARDNAFRKGIAYAQASMGVPMVGTAKDEREITIVS</sequence>
<accession>A0A7C9VW53</accession>